<dbReference type="InterPro" id="IPR043128">
    <property type="entry name" value="Rev_trsase/Diguanyl_cyclase"/>
</dbReference>
<evidence type="ECO:0000313" key="6">
    <source>
        <dbReference type="Proteomes" id="UP000320359"/>
    </source>
</evidence>
<feature type="chain" id="PRO_5021916916" evidence="2">
    <location>
        <begin position="26"/>
        <end position="733"/>
    </location>
</feature>
<dbReference type="Pfam" id="PF00497">
    <property type="entry name" value="SBP_bac_3"/>
    <property type="match status" value="1"/>
</dbReference>
<dbReference type="Gene3D" id="3.40.190.10">
    <property type="entry name" value="Periplasmic binding protein-like II"/>
    <property type="match status" value="2"/>
</dbReference>
<dbReference type="RefSeq" id="WP_143236188.1">
    <property type="nucleotide sequence ID" value="NZ_VJWL01000003.1"/>
</dbReference>
<keyword evidence="6" id="KW-1185">Reference proteome</keyword>
<dbReference type="InterPro" id="IPR029787">
    <property type="entry name" value="Nucleotide_cyclase"/>
</dbReference>
<dbReference type="SUPFAM" id="SSF53850">
    <property type="entry name" value="Periplasmic binding protein-like II"/>
    <property type="match status" value="1"/>
</dbReference>
<dbReference type="InterPro" id="IPR050706">
    <property type="entry name" value="Cyclic-di-GMP_PDE-like"/>
</dbReference>
<dbReference type="Proteomes" id="UP000320359">
    <property type="component" value="Unassembled WGS sequence"/>
</dbReference>
<dbReference type="Pfam" id="PF00990">
    <property type="entry name" value="GGDEF"/>
    <property type="match status" value="1"/>
</dbReference>
<dbReference type="InterPro" id="IPR035919">
    <property type="entry name" value="EAL_sf"/>
</dbReference>
<dbReference type="AlphaFoldDB" id="A0A552X0D4"/>
<dbReference type="CDD" id="cd13704">
    <property type="entry name" value="PBP2_HisK"/>
    <property type="match status" value="1"/>
</dbReference>
<evidence type="ECO:0000256" key="2">
    <source>
        <dbReference type="SAM" id="SignalP"/>
    </source>
</evidence>
<keyword evidence="1" id="KW-1133">Transmembrane helix</keyword>
<dbReference type="SUPFAM" id="SSF141868">
    <property type="entry name" value="EAL domain-like"/>
    <property type="match status" value="1"/>
</dbReference>
<dbReference type="SMART" id="SM00062">
    <property type="entry name" value="PBPb"/>
    <property type="match status" value="1"/>
</dbReference>
<dbReference type="PANTHER" id="PTHR33121:SF70">
    <property type="entry name" value="SIGNALING PROTEIN YKOW"/>
    <property type="match status" value="1"/>
</dbReference>
<dbReference type="InterPro" id="IPR001633">
    <property type="entry name" value="EAL_dom"/>
</dbReference>
<dbReference type="SMART" id="SM00267">
    <property type="entry name" value="GGDEF"/>
    <property type="match status" value="1"/>
</dbReference>
<organism evidence="5 6">
    <name type="scientific">Aliidiomarina halalkaliphila</name>
    <dbReference type="NCBI Taxonomy" id="2593535"/>
    <lineage>
        <taxon>Bacteria</taxon>
        <taxon>Pseudomonadati</taxon>
        <taxon>Pseudomonadota</taxon>
        <taxon>Gammaproteobacteria</taxon>
        <taxon>Alteromonadales</taxon>
        <taxon>Idiomarinaceae</taxon>
        <taxon>Aliidiomarina</taxon>
    </lineage>
</organism>
<evidence type="ECO:0000259" key="4">
    <source>
        <dbReference type="PROSITE" id="PS50887"/>
    </source>
</evidence>
<name>A0A552X0D4_9GAMM</name>
<dbReference type="InterPro" id="IPR000160">
    <property type="entry name" value="GGDEF_dom"/>
</dbReference>
<feature type="transmembrane region" description="Helical" evidence="1">
    <location>
        <begin position="268"/>
        <end position="290"/>
    </location>
</feature>
<keyword evidence="1" id="KW-0812">Transmembrane</keyword>
<feature type="domain" description="GGDEF" evidence="4">
    <location>
        <begin position="347"/>
        <end position="473"/>
    </location>
</feature>
<dbReference type="GO" id="GO:0071111">
    <property type="term" value="F:cyclic-guanylate-specific phosphodiesterase activity"/>
    <property type="evidence" value="ECO:0007669"/>
    <property type="project" value="InterPro"/>
</dbReference>
<proteinExistence type="predicted"/>
<evidence type="ECO:0000313" key="5">
    <source>
        <dbReference type="EMBL" id="TRW48396.1"/>
    </source>
</evidence>
<evidence type="ECO:0000256" key="1">
    <source>
        <dbReference type="SAM" id="Phobius"/>
    </source>
</evidence>
<dbReference type="Gene3D" id="3.20.20.450">
    <property type="entry name" value="EAL domain"/>
    <property type="match status" value="1"/>
</dbReference>
<dbReference type="Gene3D" id="3.30.70.270">
    <property type="match status" value="1"/>
</dbReference>
<dbReference type="Pfam" id="PF00563">
    <property type="entry name" value="EAL"/>
    <property type="match status" value="1"/>
</dbReference>
<dbReference type="PANTHER" id="PTHR33121">
    <property type="entry name" value="CYCLIC DI-GMP PHOSPHODIESTERASE PDEF"/>
    <property type="match status" value="1"/>
</dbReference>
<dbReference type="PROSITE" id="PS50883">
    <property type="entry name" value="EAL"/>
    <property type="match status" value="1"/>
</dbReference>
<feature type="signal peptide" evidence="2">
    <location>
        <begin position="1"/>
        <end position="25"/>
    </location>
</feature>
<comment type="caution">
    <text evidence="5">The sequence shown here is derived from an EMBL/GenBank/DDBJ whole genome shotgun (WGS) entry which is preliminary data.</text>
</comment>
<keyword evidence="2" id="KW-0732">Signal</keyword>
<dbReference type="InterPro" id="IPR001638">
    <property type="entry name" value="Solute-binding_3/MltF_N"/>
</dbReference>
<evidence type="ECO:0000259" key="3">
    <source>
        <dbReference type="PROSITE" id="PS50883"/>
    </source>
</evidence>
<dbReference type="EMBL" id="VJWL01000003">
    <property type="protein sequence ID" value="TRW48396.1"/>
    <property type="molecule type" value="Genomic_DNA"/>
</dbReference>
<protein>
    <submittedName>
        <fullName evidence="5">EAL domain-containing protein</fullName>
    </submittedName>
</protein>
<gene>
    <name evidence="5" type="ORF">FM042_09480</name>
</gene>
<dbReference type="CDD" id="cd01948">
    <property type="entry name" value="EAL"/>
    <property type="match status" value="1"/>
</dbReference>
<dbReference type="PROSITE" id="PS50887">
    <property type="entry name" value="GGDEF"/>
    <property type="match status" value="1"/>
</dbReference>
<accession>A0A552X0D4</accession>
<dbReference type="SMART" id="SM00052">
    <property type="entry name" value="EAL"/>
    <property type="match status" value="1"/>
</dbReference>
<dbReference type="OrthoDB" id="9787514at2"/>
<reference evidence="5 6" key="1">
    <citation type="submission" date="2019-07" db="EMBL/GenBank/DDBJ databases">
        <authorList>
            <person name="Yang M."/>
            <person name="Zhao D."/>
            <person name="Xiang H."/>
        </authorList>
    </citation>
    <scope>NUCLEOTIDE SEQUENCE [LARGE SCALE GENOMIC DNA]</scope>
    <source>
        <strain evidence="5 6">IM1326</strain>
    </source>
</reference>
<dbReference type="SUPFAM" id="SSF55073">
    <property type="entry name" value="Nucleotide cyclase"/>
    <property type="match status" value="1"/>
</dbReference>
<feature type="domain" description="EAL" evidence="3">
    <location>
        <begin position="478"/>
        <end position="731"/>
    </location>
</feature>
<keyword evidence="1" id="KW-0472">Membrane</keyword>
<sequence>MDIRRLYCAGILSFLILTNFGNAHADTGQERENPITKLTFAGSKFYPPLQWLTSDNRPQGFITDLEQYLAEQGGFAIQQNLLPWNEALDSVLNGKADAIALIPSEERSKVFDFSAPFHYVAHGIFSHRSGVQYGNLEQLSGRTVSVAAGSFAAQKLHEESPPFEIINARDELHCLQLVHDRTADACIEADVTSRRLASLFDLDVVRSSAAFWPQSYAFAVKKGNQDVLDLINAHLALAQVNGGFSKVYNHWAEHLESQDRTFTDNLKALGWLVTLISVLALLGFLWSYALKKQVARKTAQIKNELNERICLQERLKYLSRHDVITGIYNRPAFTDSLDQQLQRDPNSHPVVVVVRITNIDSITSVFGYTVVNALLQEFSERLKKDGFQHAAHFGGGVFAVVAHSKLSNEEIVALAQQPLEFNSLDFEPLLTFGIHRSRPDTAPHDNAHEMLRKALTAVSKAQQTQEVFIEYDVTIEPNADDLRLLKDFHRDGMKDFFLVYQPKLDVKTGLIKGAEALLRWQHPKLGLVSPAKFIPLLEESGMITEVTQWVIHETISMIRRRGVCGKGIVVSINVSTRDLTDLGFVQFVEKEIKNIDPKCIQFEITETGFIDDSDRALYALTKITEMGIGCSVDDFGTGNSSLSYLSKFPVGEIKLDRSFVFDITKNARHLTIVSSTIELAHTLGLSVTAEGVEDKDTVELLRELKCETIQGYVISRPIAEDEILEMFFAKSEH</sequence>